<evidence type="ECO:0000313" key="1">
    <source>
        <dbReference type="EMBL" id="MFD3003492.1"/>
    </source>
</evidence>
<protein>
    <submittedName>
        <fullName evidence="1">Uncharacterized protein</fullName>
    </submittedName>
</protein>
<evidence type="ECO:0000313" key="2">
    <source>
        <dbReference type="Proteomes" id="UP001597641"/>
    </source>
</evidence>
<proteinExistence type="predicted"/>
<keyword evidence="2" id="KW-1185">Reference proteome</keyword>
<dbReference type="EMBL" id="JBHUOX010000031">
    <property type="protein sequence ID" value="MFD3003492.1"/>
    <property type="molecule type" value="Genomic_DNA"/>
</dbReference>
<dbReference type="Proteomes" id="UP001597641">
    <property type="component" value="Unassembled WGS sequence"/>
</dbReference>
<name>A0ABW6C2P8_9BACT</name>
<accession>A0ABW6C2P8</accession>
<comment type="caution">
    <text evidence="1">The sequence shown here is derived from an EMBL/GenBank/DDBJ whole genome shotgun (WGS) entry which is preliminary data.</text>
</comment>
<reference evidence="2" key="1">
    <citation type="journal article" date="2019" name="Int. J. Syst. Evol. Microbiol.">
        <title>The Global Catalogue of Microorganisms (GCM) 10K type strain sequencing project: providing services to taxonomists for standard genome sequencing and annotation.</title>
        <authorList>
            <consortium name="The Broad Institute Genomics Platform"/>
            <consortium name="The Broad Institute Genome Sequencing Center for Infectious Disease"/>
            <person name="Wu L."/>
            <person name="Ma J."/>
        </authorList>
    </citation>
    <scope>NUCLEOTIDE SEQUENCE [LARGE SCALE GENOMIC DNA]</scope>
    <source>
        <strain evidence="2">KCTC 23984</strain>
    </source>
</reference>
<organism evidence="1 2">
    <name type="scientific">Pontibacter toksunensis</name>
    <dbReference type="NCBI Taxonomy" id="1332631"/>
    <lineage>
        <taxon>Bacteria</taxon>
        <taxon>Pseudomonadati</taxon>
        <taxon>Bacteroidota</taxon>
        <taxon>Cytophagia</taxon>
        <taxon>Cytophagales</taxon>
        <taxon>Hymenobacteraceae</taxon>
        <taxon>Pontibacter</taxon>
    </lineage>
</organism>
<sequence>MPSIERWFIENGVCDADFLIWENKDLVGVINHKLEAEFKQKWKALNSEENNWYSAPWNKWVEFVFKGENSHPQTKKYWLYSPGTNASKWEEFYSLGIMGLGWDKLGDINQFASKEEIAARLKEIENSDSSKSNDTIANFDFKKYHSGWRYHHSQKGN</sequence>
<gene>
    <name evidence="1" type="ORF">ACFS7Z_24250</name>
</gene>
<dbReference type="RefSeq" id="WP_377490994.1">
    <property type="nucleotide sequence ID" value="NZ_JBHUOX010000031.1"/>
</dbReference>